<keyword evidence="1" id="KW-0371">Homeobox</keyword>
<dbReference type="CDD" id="cd00086">
    <property type="entry name" value="homeodomain"/>
    <property type="match status" value="1"/>
</dbReference>
<name>A0AAE0W1S7_9BIVA</name>
<evidence type="ECO:0000256" key="1">
    <source>
        <dbReference type="PROSITE-ProRule" id="PRU00108"/>
    </source>
</evidence>
<proteinExistence type="predicted"/>
<reference evidence="3" key="2">
    <citation type="journal article" date="2021" name="Genome Biol. Evol.">
        <title>Developing a high-quality reference genome for a parasitic bivalve with doubly uniparental inheritance (Bivalvia: Unionida).</title>
        <authorList>
            <person name="Smith C.H."/>
        </authorList>
    </citation>
    <scope>NUCLEOTIDE SEQUENCE</scope>
    <source>
        <strain evidence="3">CHS0354</strain>
        <tissue evidence="3">Mantle</tissue>
    </source>
</reference>
<evidence type="ECO:0000259" key="2">
    <source>
        <dbReference type="PROSITE" id="PS50071"/>
    </source>
</evidence>
<sequence>MTLTQVSTWFANARRRIKKDYSNDVQRFGPVTEYSIQAKSDVADLFRPGYSINVPAPVVKNRLKLSAADLVDKTMVNPSITTYALLERDPLAFGNTP</sequence>
<keyword evidence="1" id="KW-0539">Nucleus</keyword>
<dbReference type="SUPFAM" id="SSF46689">
    <property type="entry name" value="Homeodomain-like"/>
    <property type="match status" value="1"/>
</dbReference>
<comment type="subcellular location">
    <subcellularLocation>
        <location evidence="1">Nucleus</location>
    </subcellularLocation>
</comment>
<reference evidence="3" key="1">
    <citation type="journal article" date="2021" name="Genome Biol. Evol.">
        <title>A High-Quality Reference Genome for a Parasitic Bivalve with Doubly Uniparental Inheritance (Bivalvia: Unionida).</title>
        <authorList>
            <person name="Smith C.H."/>
        </authorList>
    </citation>
    <scope>NUCLEOTIDE SEQUENCE</scope>
    <source>
        <strain evidence="3">CHS0354</strain>
    </source>
</reference>
<dbReference type="Proteomes" id="UP001195483">
    <property type="component" value="Unassembled WGS sequence"/>
</dbReference>
<dbReference type="GO" id="GO:0005634">
    <property type="term" value="C:nucleus"/>
    <property type="evidence" value="ECO:0007669"/>
    <property type="project" value="UniProtKB-SubCell"/>
</dbReference>
<reference evidence="3" key="3">
    <citation type="submission" date="2023-05" db="EMBL/GenBank/DDBJ databases">
        <authorList>
            <person name="Smith C.H."/>
        </authorList>
    </citation>
    <scope>NUCLEOTIDE SEQUENCE</scope>
    <source>
        <strain evidence="3">CHS0354</strain>
        <tissue evidence="3">Mantle</tissue>
    </source>
</reference>
<evidence type="ECO:0000313" key="4">
    <source>
        <dbReference type="Proteomes" id="UP001195483"/>
    </source>
</evidence>
<dbReference type="EMBL" id="JAEAOA010002121">
    <property type="protein sequence ID" value="KAK3598888.1"/>
    <property type="molecule type" value="Genomic_DNA"/>
</dbReference>
<accession>A0AAE0W1S7</accession>
<gene>
    <name evidence="3" type="ORF">CHS0354_036191</name>
</gene>
<evidence type="ECO:0000313" key="3">
    <source>
        <dbReference type="EMBL" id="KAK3598888.1"/>
    </source>
</evidence>
<feature type="domain" description="Homeobox" evidence="2">
    <location>
        <begin position="1"/>
        <end position="20"/>
    </location>
</feature>
<dbReference type="InterPro" id="IPR009057">
    <property type="entry name" value="Homeodomain-like_sf"/>
</dbReference>
<dbReference type="Gene3D" id="1.10.10.60">
    <property type="entry name" value="Homeodomain-like"/>
    <property type="match status" value="1"/>
</dbReference>
<dbReference type="GO" id="GO:0003677">
    <property type="term" value="F:DNA binding"/>
    <property type="evidence" value="ECO:0007669"/>
    <property type="project" value="UniProtKB-UniRule"/>
</dbReference>
<organism evidence="3 4">
    <name type="scientific">Potamilus streckersoni</name>
    <dbReference type="NCBI Taxonomy" id="2493646"/>
    <lineage>
        <taxon>Eukaryota</taxon>
        <taxon>Metazoa</taxon>
        <taxon>Spiralia</taxon>
        <taxon>Lophotrochozoa</taxon>
        <taxon>Mollusca</taxon>
        <taxon>Bivalvia</taxon>
        <taxon>Autobranchia</taxon>
        <taxon>Heteroconchia</taxon>
        <taxon>Palaeoheterodonta</taxon>
        <taxon>Unionida</taxon>
        <taxon>Unionoidea</taxon>
        <taxon>Unionidae</taxon>
        <taxon>Ambleminae</taxon>
        <taxon>Lampsilini</taxon>
        <taxon>Potamilus</taxon>
    </lineage>
</organism>
<dbReference type="InterPro" id="IPR001356">
    <property type="entry name" value="HD"/>
</dbReference>
<feature type="DNA-binding region" description="Homeobox" evidence="1">
    <location>
        <begin position="3"/>
        <end position="21"/>
    </location>
</feature>
<comment type="caution">
    <text evidence="3">The sequence shown here is derived from an EMBL/GenBank/DDBJ whole genome shotgun (WGS) entry which is preliminary data.</text>
</comment>
<keyword evidence="4" id="KW-1185">Reference proteome</keyword>
<dbReference type="AlphaFoldDB" id="A0AAE0W1S7"/>
<protein>
    <recommendedName>
        <fullName evidence="2">Homeobox domain-containing protein</fullName>
    </recommendedName>
</protein>
<dbReference type="PROSITE" id="PS50071">
    <property type="entry name" value="HOMEOBOX_2"/>
    <property type="match status" value="1"/>
</dbReference>
<keyword evidence="1" id="KW-0238">DNA-binding</keyword>